<organism evidence="2">
    <name type="scientific">Streptomyces muensis</name>
    <dbReference type="NCBI Taxonomy" id="1077944"/>
    <lineage>
        <taxon>Bacteria</taxon>
        <taxon>Bacillati</taxon>
        <taxon>Actinomycetota</taxon>
        <taxon>Actinomycetes</taxon>
        <taxon>Kitasatosporales</taxon>
        <taxon>Streptomycetaceae</taxon>
        <taxon>Streptomyces</taxon>
    </lineage>
</organism>
<feature type="region of interest" description="Disordered" evidence="1">
    <location>
        <begin position="99"/>
        <end position="186"/>
    </location>
</feature>
<dbReference type="AlphaFoldDB" id="A0A0E3Z7N5"/>
<name>A0A0E3Z7N5_STRM4</name>
<gene>
    <name evidence="2" type="primary">int2</name>
</gene>
<sequence length="186" mass="20087">MASLGAYHLTGSHRAAAELAGVDHHTVARYVKLREAGERPAERQHRARPIDEFMDKIEELLTASKGRIGADIVHRRITAAGLTGGDRTTRRAVVKVKARMRSRHHRVPSSSPPAQPPQIPYRGSDEELAQGLAGQNAHGLRPGGSGSFLPSAHWNRAAGRRRSKTYFSPSVSSGSAPTISKAPTHT</sequence>
<evidence type="ECO:0000313" key="2">
    <source>
        <dbReference type="EMBL" id="AKC91852.1"/>
    </source>
</evidence>
<protein>
    <submittedName>
        <fullName evidence="2">Integrase catalytic region</fullName>
    </submittedName>
</protein>
<proteinExistence type="predicted"/>
<feature type="compositionally biased region" description="Pro residues" evidence="1">
    <location>
        <begin position="110"/>
        <end position="119"/>
    </location>
</feature>
<feature type="compositionally biased region" description="Polar residues" evidence="1">
    <location>
        <begin position="165"/>
        <end position="186"/>
    </location>
</feature>
<accession>A0A0E3Z7N5</accession>
<reference evidence="2" key="1">
    <citation type="submission" date="2014-11" db="EMBL/GenBank/DDBJ databases">
        <authorList>
            <person name="Kling A."/>
            <person name="Lukat P."/>
            <person name="Almeida D.V."/>
            <person name="Bauer A."/>
            <person name="Sordello S."/>
            <person name="Fontaine E."/>
            <person name="Zaburannyi N."/>
            <person name="Herrmann J."/>
            <person name="Wenzel S.C."/>
            <person name="Koenig C."/>
            <person name="Ammerman N.C."/>
            <person name="Barrio-Perez B."/>
            <person name="Borchers K."/>
            <person name="Bordon-Pallier F."/>
            <person name="Broenstrup M."/>
            <person name="Courtemanche G."/>
            <person name="Gerlitz M."/>
            <person name="Geslin M."/>
            <person name="Hammann P."/>
            <person name="Heinz D."/>
            <person name="Hoffmann H."/>
            <person name="Klieber S."/>
            <person name="Kohlmann M."/>
            <person name="Kurz M."/>
            <person name="Lair C."/>
            <person name="Matter H."/>
            <person name="Nuermberger E."/>
            <person name="Tyagi S."/>
            <person name="Fraisse L."/>
            <person name="Grosset J.H."/>
            <person name="Lagrange S."/>
            <person name="Mueller R."/>
        </authorList>
    </citation>
    <scope>NUCLEOTIDE SEQUENCE</scope>
    <source>
        <strain evidence="2">DSM 40835</strain>
    </source>
</reference>
<evidence type="ECO:0000256" key="1">
    <source>
        <dbReference type="SAM" id="MobiDB-lite"/>
    </source>
</evidence>
<dbReference type="EMBL" id="KP211414">
    <property type="protein sequence ID" value="AKC91852.1"/>
    <property type="molecule type" value="Genomic_DNA"/>
</dbReference>